<organism evidence="2">
    <name type="scientific">Physcomitrium patens</name>
    <name type="common">Spreading-leaved earth moss</name>
    <name type="synonym">Physcomitrella patens</name>
    <dbReference type="NCBI Taxonomy" id="3218"/>
    <lineage>
        <taxon>Eukaryota</taxon>
        <taxon>Viridiplantae</taxon>
        <taxon>Streptophyta</taxon>
        <taxon>Embryophyta</taxon>
        <taxon>Bryophyta</taxon>
        <taxon>Bryophytina</taxon>
        <taxon>Bryopsida</taxon>
        <taxon>Funariidae</taxon>
        <taxon>Funariales</taxon>
        <taxon>Funariaceae</taxon>
        <taxon>Physcomitrium</taxon>
    </lineage>
</organism>
<dbReference type="GO" id="GO:0003989">
    <property type="term" value="F:acetyl-CoA carboxylase activity"/>
    <property type="evidence" value="ECO:0007669"/>
    <property type="project" value="InterPro"/>
</dbReference>
<proteinExistence type="predicted"/>
<keyword evidence="4" id="KW-1185">Reference proteome</keyword>
<sequence length="186" mass="21640">MLYRDHENLGTDCGDRTRRDRKHLIGGILEAGSVIVQHLRVYKQPVLAAILKSGEIRGVVWVVVNRKINSDKVEMYAENTATGGVLESERIFEIKLRMFELFECMHRLHPQLKGVREELQHHKGSVPIAASERIQQQIKLKKNPTPVHRQFEIKFSELHVTPNRTAAKRIIKKVVEWTQSRTFFQR</sequence>
<dbReference type="InterPro" id="IPR029045">
    <property type="entry name" value="ClpP/crotonase-like_dom_sf"/>
</dbReference>
<accession>A0A2K1KUS9</accession>
<protein>
    <recommendedName>
        <fullName evidence="1">Acetyl-coenzyme A carboxylase carboxyl transferase subunit beta domain-containing protein</fullName>
    </recommendedName>
</protein>
<dbReference type="InterPro" id="IPR034733">
    <property type="entry name" value="AcCoA_carboxyl_beta"/>
</dbReference>
<dbReference type="Gene3D" id="3.90.226.10">
    <property type="entry name" value="2-enoyl-CoA Hydratase, Chain A, domain 1"/>
    <property type="match status" value="1"/>
</dbReference>
<dbReference type="InterPro" id="IPR049076">
    <property type="entry name" value="ACCA"/>
</dbReference>
<evidence type="ECO:0000313" key="2">
    <source>
        <dbReference type="EMBL" id="PNR57496.1"/>
    </source>
</evidence>
<dbReference type="PANTHER" id="PTHR45728">
    <property type="entry name" value="ACETYL-COA CARBOXYLASE, ISOFORM A"/>
    <property type="match status" value="1"/>
</dbReference>
<dbReference type="AlphaFoldDB" id="A0A2K1KUS9"/>
<name>A0A2K1KUS9_PHYPA</name>
<dbReference type="Proteomes" id="UP000006727">
    <property type="component" value="Chromosome 3"/>
</dbReference>
<dbReference type="EnsemblPlants" id="Pp3c3_15800V3.1">
    <property type="protein sequence ID" value="Pp3c3_15800V3.1"/>
    <property type="gene ID" value="Pp3c3_15800"/>
</dbReference>
<gene>
    <name evidence="2" type="ORF">PHYPA_004490</name>
</gene>
<dbReference type="Gramene" id="Pp3c3_15800V3.1">
    <property type="protein sequence ID" value="Pp3c3_15800V3.1"/>
    <property type="gene ID" value="Pp3c3_15800"/>
</dbReference>
<dbReference type="PANTHER" id="PTHR45728:SF3">
    <property type="entry name" value="ACETYL-COA CARBOXYLASE"/>
    <property type="match status" value="1"/>
</dbReference>
<dbReference type="Pfam" id="PF01039">
    <property type="entry name" value="Carboxyl_trans"/>
    <property type="match status" value="1"/>
</dbReference>
<dbReference type="PaxDb" id="3218-PP1S25_250V6.1"/>
<reference evidence="3" key="3">
    <citation type="submission" date="2020-12" db="UniProtKB">
        <authorList>
            <consortium name="EnsemblPlants"/>
        </authorList>
    </citation>
    <scope>IDENTIFICATION</scope>
</reference>
<feature type="domain" description="Acetyl-coenzyme A carboxylase carboxyl transferase subunit beta" evidence="1">
    <location>
        <begin position="24"/>
        <end position="185"/>
    </location>
</feature>
<dbReference type="InParanoid" id="A0A2K1KUS9"/>
<dbReference type="SUPFAM" id="SSF52096">
    <property type="entry name" value="ClpP/crotonase"/>
    <property type="match status" value="1"/>
</dbReference>
<reference evidence="2 4" key="1">
    <citation type="journal article" date="2008" name="Science">
        <title>The Physcomitrella genome reveals evolutionary insights into the conquest of land by plants.</title>
        <authorList>
            <person name="Rensing S."/>
            <person name="Lang D."/>
            <person name="Zimmer A."/>
            <person name="Terry A."/>
            <person name="Salamov A."/>
            <person name="Shapiro H."/>
            <person name="Nishiyama T."/>
            <person name="Perroud P.-F."/>
            <person name="Lindquist E."/>
            <person name="Kamisugi Y."/>
            <person name="Tanahashi T."/>
            <person name="Sakakibara K."/>
            <person name="Fujita T."/>
            <person name="Oishi K."/>
            <person name="Shin-I T."/>
            <person name="Kuroki Y."/>
            <person name="Toyoda A."/>
            <person name="Suzuki Y."/>
            <person name="Hashimoto A."/>
            <person name="Yamaguchi K."/>
            <person name="Sugano A."/>
            <person name="Kohara Y."/>
            <person name="Fujiyama A."/>
            <person name="Anterola A."/>
            <person name="Aoki S."/>
            <person name="Ashton N."/>
            <person name="Barbazuk W.B."/>
            <person name="Barker E."/>
            <person name="Bennetzen J."/>
            <person name="Bezanilla M."/>
            <person name="Blankenship R."/>
            <person name="Cho S.H."/>
            <person name="Dutcher S."/>
            <person name="Estelle M."/>
            <person name="Fawcett J.A."/>
            <person name="Gundlach H."/>
            <person name="Hanada K."/>
            <person name="Heyl A."/>
            <person name="Hicks K.A."/>
            <person name="Hugh J."/>
            <person name="Lohr M."/>
            <person name="Mayer K."/>
            <person name="Melkozernov A."/>
            <person name="Murata T."/>
            <person name="Nelson D."/>
            <person name="Pils B."/>
            <person name="Prigge M."/>
            <person name="Reiss B."/>
            <person name="Renner T."/>
            <person name="Rombauts S."/>
            <person name="Rushton P."/>
            <person name="Sanderfoot A."/>
            <person name="Schween G."/>
            <person name="Shiu S.-H."/>
            <person name="Stueber K."/>
            <person name="Theodoulou F.L."/>
            <person name="Tu H."/>
            <person name="Van de Peer Y."/>
            <person name="Verrier P.J."/>
            <person name="Waters E."/>
            <person name="Wood A."/>
            <person name="Yang L."/>
            <person name="Cove D."/>
            <person name="Cuming A."/>
            <person name="Hasebe M."/>
            <person name="Lucas S."/>
            <person name="Mishler D.B."/>
            <person name="Reski R."/>
            <person name="Grigoriev I."/>
            <person name="Quatrano R.S."/>
            <person name="Boore J.L."/>
        </authorList>
    </citation>
    <scope>NUCLEOTIDE SEQUENCE [LARGE SCALE GENOMIC DNA]</scope>
    <source>
        <strain evidence="3 4">cv. Gransden 2004</strain>
    </source>
</reference>
<evidence type="ECO:0000313" key="4">
    <source>
        <dbReference type="Proteomes" id="UP000006727"/>
    </source>
</evidence>
<evidence type="ECO:0000259" key="1">
    <source>
        <dbReference type="Pfam" id="PF01039"/>
    </source>
</evidence>
<reference evidence="2 4" key="2">
    <citation type="journal article" date="2018" name="Plant J.">
        <title>The Physcomitrella patens chromosome-scale assembly reveals moss genome structure and evolution.</title>
        <authorList>
            <person name="Lang D."/>
            <person name="Ullrich K.K."/>
            <person name="Murat F."/>
            <person name="Fuchs J."/>
            <person name="Jenkins J."/>
            <person name="Haas F.B."/>
            <person name="Piednoel M."/>
            <person name="Gundlach H."/>
            <person name="Van Bel M."/>
            <person name="Meyberg R."/>
            <person name="Vives C."/>
            <person name="Morata J."/>
            <person name="Symeonidi A."/>
            <person name="Hiss M."/>
            <person name="Muchero W."/>
            <person name="Kamisugi Y."/>
            <person name="Saleh O."/>
            <person name="Blanc G."/>
            <person name="Decker E.L."/>
            <person name="van Gessel N."/>
            <person name="Grimwood J."/>
            <person name="Hayes R.D."/>
            <person name="Graham S.W."/>
            <person name="Gunter L.E."/>
            <person name="McDaniel S.F."/>
            <person name="Hoernstein S.N.W."/>
            <person name="Larsson A."/>
            <person name="Li F.W."/>
            <person name="Perroud P.F."/>
            <person name="Phillips J."/>
            <person name="Ranjan P."/>
            <person name="Rokshar D.S."/>
            <person name="Rothfels C.J."/>
            <person name="Schneider L."/>
            <person name="Shu S."/>
            <person name="Stevenson D.W."/>
            <person name="Thummler F."/>
            <person name="Tillich M."/>
            <person name="Villarreal Aguilar J.C."/>
            <person name="Widiez T."/>
            <person name="Wong G.K."/>
            <person name="Wymore A."/>
            <person name="Zhang Y."/>
            <person name="Zimmer A.D."/>
            <person name="Quatrano R.S."/>
            <person name="Mayer K.F.X."/>
            <person name="Goodstein D."/>
            <person name="Casacuberta J.M."/>
            <person name="Vandepoele K."/>
            <person name="Reski R."/>
            <person name="Cuming A.C."/>
            <person name="Tuskan G.A."/>
            <person name="Maumus F."/>
            <person name="Salse J."/>
            <person name="Schmutz J."/>
            <person name="Rensing S.A."/>
        </authorList>
    </citation>
    <scope>NUCLEOTIDE SEQUENCE [LARGE SCALE GENOMIC DNA]</scope>
    <source>
        <strain evidence="3 4">cv. Gransden 2004</strain>
    </source>
</reference>
<dbReference type="STRING" id="3218.A0A2K1KUS9"/>
<evidence type="ECO:0000313" key="3">
    <source>
        <dbReference type="EnsemblPlants" id="Pp3c3_15800V3.1"/>
    </source>
</evidence>
<dbReference type="EMBL" id="ABEU02000003">
    <property type="protein sequence ID" value="PNR57496.1"/>
    <property type="molecule type" value="Genomic_DNA"/>
</dbReference>